<comment type="subcellular location">
    <subcellularLocation>
        <location evidence="3">Cytoplasm</location>
    </subcellularLocation>
</comment>
<dbReference type="Pfam" id="PF02545">
    <property type="entry name" value="Maf"/>
    <property type="match status" value="1"/>
</dbReference>
<evidence type="ECO:0000256" key="2">
    <source>
        <dbReference type="ARBA" id="ARBA00022801"/>
    </source>
</evidence>
<evidence type="ECO:0000313" key="4">
    <source>
        <dbReference type="EMBL" id="MBR7835049.1"/>
    </source>
</evidence>
<organism evidence="4 5">
    <name type="scientific">Actinospica durhamensis</name>
    <dbReference type="NCBI Taxonomy" id="1508375"/>
    <lineage>
        <taxon>Bacteria</taxon>
        <taxon>Bacillati</taxon>
        <taxon>Actinomycetota</taxon>
        <taxon>Actinomycetes</taxon>
        <taxon>Catenulisporales</taxon>
        <taxon>Actinospicaceae</taxon>
        <taxon>Actinospica</taxon>
    </lineage>
</organism>
<evidence type="ECO:0000256" key="1">
    <source>
        <dbReference type="ARBA" id="ARBA00001968"/>
    </source>
</evidence>
<keyword evidence="2 3" id="KW-0378">Hydrolase</keyword>
<keyword evidence="3" id="KW-0963">Cytoplasm</keyword>
<dbReference type="EC" id="3.6.1.9" evidence="3"/>
<comment type="catalytic activity">
    <reaction evidence="3">
        <text>a ribonucleoside 5'-triphosphate + H2O = a ribonucleoside 5'-phosphate + diphosphate + H(+)</text>
        <dbReference type="Rhea" id="RHEA:23996"/>
        <dbReference type="ChEBI" id="CHEBI:15377"/>
        <dbReference type="ChEBI" id="CHEBI:15378"/>
        <dbReference type="ChEBI" id="CHEBI:33019"/>
        <dbReference type="ChEBI" id="CHEBI:58043"/>
        <dbReference type="ChEBI" id="CHEBI:61557"/>
        <dbReference type="EC" id="3.6.1.9"/>
    </reaction>
</comment>
<comment type="caution">
    <text evidence="4">The sequence shown here is derived from an EMBL/GenBank/DDBJ whole genome shotgun (WGS) entry which is preliminary data.</text>
</comment>
<dbReference type="SUPFAM" id="SSF52972">
    <property type="entry name" value="ITPase-like"/>
    <property type="match status" value="1"/>
</dbReference>
<keyword evidence="5" id="KW-1185">Reference proteome</keyword>
<dbReference type="Gene3D" id="3.90.950.10">
    <property type="match status" value="1"/>
</dbReference>
<dbReference type="InterPro" id="IPR029001">
    <property type="entry name" value="ITPase-like_fam"/>
</dbReference>
<protein>
    <recommendedName>
        <fullName evidence="3">Nucleoside triphosphate pyrophosphatase</fullName>
        <ecNumber evidence="3">3.6.1.9</ecNumber>
    </recommendedName>
    <alternativeName>
        <fullName evidence="3">Nucleotide pyrophosphatase</fullName>
        <shortName evidence="3">Nucleotide PPase</shortName>
    </alternativeName>
</protein>
<gene>
    <name evidence="4" type="primary">maf</name>
    <name evidence="4" type="ORF">KDL01_17370</name>
</gene>
<comment type="similarity">
    <text evidence="3">Belongs to the Maf family.</text>
</comment>
<comment type="catalytic activity">
    <reaction evidence="3">
        <text>a 2'-deoxyribonucleoside 5'-triphosphate + H2O = a 2'-deoxyribonucleoside 5'-phosphate + diphosphate + H(+)</text>
        <dbReference type="Rhea" id="RHEA:44644"/>
        <dbReference type="ChEBI" id="CHEBI:15377"/>
        <dbReference type="ChEBI" id="CHEBI:15378"/>
        <dbReference type="ChEBI" id="CHEBI:33019"/>
        <dbReference type="ChEBI" id="CHEBI:61560"/>
        <dbReference type="ChEBI" id="CHEBI:65317"/>
        <dbReference type="EC" id="3.6.1.9"/>
    </reaction>
</comment>
<dbReference type="HAMAP" id="MF_00528">
    <property type="entry name" value="Maf"/>
    <property type="match status" value="1"/>
</dbReference>
<dbReference type="PIRSF" id="PIRSF006305">
    <property type="entry name" value="Maf"/>
    <property type="match status" value="1"/>
</dbReference>
<dbReference type="PANTHER" id="PTHR43213">
    <property type="entry name" value="BIFUNCTIONAL DTTP/UTP PYROPHOSPHATASE/METHYLTRANSFERASE PROTEIN-RELATED"/>
    <property type="match status" value="1"/>
</dbReference>
<name>A0A941IPE6_9ACTN</name>
<dbReference type="Proteomes" id="UP000675781">
    <property type="component" value="Unassembled WGS sequence"/>
</dbReference>
<comment type="caution">
    <text evidence="3">Lacks conserved residue(s) required for the propagation of feature annotation.</text>
</comment>
<keyword evidence="3" id="KW-0546">Nucleotide metabolism</keyword>
<dbReference type="InterPro" id="IPR003697">
    <property type="entry name" value="Maf-like"/>
</dbReference>
<dbReference type="AlphaFoldDB" id="A0A941IPE6"/>
<comment type="function">
    <text evidence="3">Nucleoside triphosphate pyrophosphatase. May have a dual role in cell division arrest and in preventing the incorporation of modified nucleotides into cellular nucleic acids.</text>
</comment>
<dbReference type="GO" id="GO:0047429">
    <property type="term" value="F:nucleoside triphosphate diphosphatase activity"/>
    <property type="evidence" value="ECO:0007669"/>
    <property type="project" value="UniProtKB-EC"/>
</dbReference>
<feature type="active site" description="Proton acceptor" evidence="3">
    <location>
        <position position="69"/>
    </location>
</feature>
<dbReference type="GO" id="GO:0005737">
    <property type="term" value="C:cytoplasm"/>
    <property type="evidence" value="ECO:0007669"/>
    <property type="project" value="UniProtKB-SubCell"/>
</dbReference>
<accession>A0A941IPE6</accession>
<evidence type="ECO:0000313" key="5">
    <source>
        <dbReference type="Proteomes" id="UP000675781"/>
    </source>
</evidence>
<evidence type="ECO:0000256" key="3">
    <source>
        <dbReference type="HAMAP-Rule" id="MF_00528"/>
    </source>
</evidence>
<dbReference type="CDD" id="cd00555">
    <property type="entry name" value="Maf"/>
    <property type="match status" value="1"/>
</dbReference>
<dbReference type="PANTHER" id="PTHR43213:SF5">
    <property type="entry name" value="BIFUNCTIONAL DTTP_UTP PYROPHOSPHATASE_METHYLTRANSFERASE PROTEIN-RELATED"/>
    <property type="match status" value="1"/>
</dbReference>
<dbReference type="NCBIfam" id="TIGR00172">
    <property type="entry name" value="maf"/>
    <property type="match status" value="1"/>
</dbReference>
<sequence>MRFILASQSPARLAVLRAAGLEPEQIVSGVDEDAFRADSPAELALQLAIAKAQTVAAHAGAGAVVVGCDSVLDFDGEALGKPADVDDARQRWRRMRGKDGVLVTGHCVVDTRGGADPDAWRVAIDVNPTMVRFVDVSDEELEAYLASGEPMHVAGAFTLDGLGGWFVESIVGDPSNVVGISLPLLRRLLNEVGVSVTELWREHHS</sequence>
<dbReference type="GO" id="GO:0009117">
    <property type="term" value="P:nucleotide metabolic process"/>
    <property type="evidence" value="ECO:0007669"/>
    <property type="project" value="UniProtKB-KW"/>
</dbReference>
<dbReference type="EMBL" id="JAGSOG010000081">
    <property type="protein sequence ID" value="MBR7835049.1"/>
    <property type="molecule type" value="Genomic_DNA"/>
</dbReference>
<comment type="cofactor">
    <cofactor evidence="1 3">
        <name>a divalent metal cation</name>
        <dbReference type="ChEBI" id="CHEBI:60240"/>
    </cofactor>
</comment>
<proteinExistence type="inferred from homology"/>
<reference evidence="4" key="1">
    <citation type="submission" date="2021-04" db="EMBL/GenBank/DDBJ databases">
        <title>Genome based classification of Actinospica acidithermotolerans sp. nov., an actinobacterium isolated from an Indonesian hot spring.</title>
        <authorList>
            <person name="Kusuma A.B."/>
            <person name="Putra K.E."/>
            <person name="Nafisah S."/>
            <person name="Loh J."/>
            <person name="Nouioui I."/>
            <person name="Goodfellow M."/>
        </authorList>
    </citation>
    <scope>NUCLEOTIDE SEQUENCE</scope>
    <source>
        <strain evidence="4">CSCA 57</strain>
    </source>
</reference>